<keyword evidence="2" id="KW-1185">Reference proteome</keyword>
<reference evidence="1 2" key="1">
    <citation type="submission" date="2020-08" db="EMBL/GenBank/DDBJ databases">
        <title>Genome sequence of Rhizobiales bacterium strain IZ6.</title>
        <authorList>
            <person name="Nakai R."/>
            <person name="Naganuma T."/>
        </authorList>
    </citation>
    <scope>NUCLEOTIDE SEQUENCE [LARGE SCALE GENOMIC DNA]</scope>
    <source>
        <strain evidence="1 2">IZ6</strain>
    </source>
</reference>
<gene>
    <name evidence="1" type="ORF">IZ6_23420</name>
</gene>
<protein>
    <submittedName>
        <fullName evidence="1">Uncharacterized protein</fullName>
    </submittedName>
</protein>
<organism evidence="1 2">
    <name type="scientific">Terrihabitans soli</name>
    <dbReference type="NCBI Taxonomy" id="708113"/>
    <lineage>
        <taxon>Bacteria</taxon>
        <taxon>Pseudomonadati</taxon>
        <taxon>Pseudomonadota</taxon>
        <taxon>Alphaproteobacteria</taxon>
        <taxon>Hyphomicrobiales</taxon>
        <taxon>Terrihabitans</taxon>
    </lineage>
</organism>
<dbReference type="RefSeq" id="WP_222875242.1">
    <property type="nucleotide sequence ID" value="NZ_AP023361.1"/>
</dbReference>
<dbReference type="KEGG" id="tso:IZ6_23420"/>
<accession>A0A6S6QUJ7</accession>
<dbReference type="EMBL" id="AP023361">
    <property type="protein sequence ID" value="BCJ91607.1"/>
    <property type="molecule type" value="Genomic_DNA"/>
</dbReference>
<dbReference type="Proteomes" id="UP000515317">
    <property type="component" value="Chromosome"/>
</dbReference>
<evidence type="ECO:0000313" key="1">
    <source>
        <dbReference type="EMBL" id="BCJ91607.1"/>
    </source>
</evidence>
<dbReference type="AlphaFoldDB" id="A0A6S6QUJ7"/>
<proteinExistence type="predicted"/>
<name>A0A6S6QUJ7_9HYPH</name>
<evidence type="ECO:0000313" key="2">
    <source>
        <dbReference type="Proteomes" id="UP000515317"/>
    </source>
</evidence>
<sequence>MDTYRAFILNERNQIVRAEILEASDDEAAFAAARPFWQEADLEIWRGSRRVVRVLKGGQTVAPATPSGD</sequence>